<sequence length="105" mass="12490">MPIYHRNPPRLPSIYIWMQKLKTQECCAWEKLQLTIDIESTMQKKCRRRPDTVCPSDEFTSRVWKRFIAITIGYDSLNTQTLQSDHERDSHQFNLLVSLATYVDI</sequence>
<organism evidence="1 2">
    <name type="scientific">Caerostris extrusa</name>
    <name type="common">Bark spider</name>
    <name type="synonym">Caerostris bankana</name>
    <dbReference type="NCBI Taxonomy" id="172846"/>
    <lineage>
        <taxon>Eukaryota</taxon>
        <taxon>Metazoa</taxon>
        <taxon>Ecdysozoa</taxon>
        <taxon>Arthropoda</taxon>
        <taxon>Chelicerata</taxon>
        <taxon>Arachnida</taxon>
        <taxon>Araneae</taxon>
        <taxon>Araneomorphae</taxon>
        <taxon>Entelegynae</taxon>
        <taxon>Araneoidea</taxon>
        <taxon>Araneidae</taxon>
        <taxon>Caerostris</taxon>
    </lineage>
</organism>
<gene>
    <name evidence="1" type="ORF">CEXT_718181</name>
</gene>
<reference evidence="1 2" key="1">
    <citation type="submission" date="2021-06" db="EMBL/GenBank/DDBJ databases">
        <title>Caerostris extrusa draft genome.</title>
        <authorList>
            <person name="Kono N."/>
            <person name="Arakawa K."/>
        </authorList>
    </citation>
    <scope>NUCLEOTIDE SEQUENCE [LARGE SCALE GENOMIC DNA]</scope>
</reference>
<accession>A0AAV4SHU5</accession>
<proteinExistence type="predicted"/>
<evidence type="ECO:0000313" key="1">
    <source>
        <dbReference type="EMBL" id="GIY33385.1"/>
    </source>
</evidence>
<dbReference type="Proteomes" id="UP001054945">
    <property type="component" value="Unassembled WGS sequence"/>
</dbReference>
<protein>
    <submittedName>
        <fullName evidence="1">Uncharacterized protein</fullName>
    </submittedName>
</protein>
<comment type="caution">
    <text evidence="1">The sequence shown here is derived from an EMBL/GenBank/DDBJ whole genome shotgun (WGS) entry which is preliminary data.</text>
</comment>
<dbReference type="EMBL" id="BPLR01009632">
    <property type="protein sequence ID" value="GIY33385.1"/>
    <property type="molecule type" value="Genomic_DNA"/>
</dbReference>
<keyword evidence="2" id="KW-1185">Reference proteome</keyword>
<evidence type="ECO:0000313" key="2">
    <source>
        <dbReference type="Proteomes" id="UP001054945"/>
    </source>
</evidence>
<dbReference type="AlphaFoldDB" id="A0AAV4SHU5"/>
<name>A0AAV4SHU5_CAEEX</name>